<comment type="caution">
    <text evidence="5">The sequence shown here is derived from an EMBL/GenBank/DDBJ whole genome shotgun (WGS) entry which is preliminary data.</text>
</comment>
<keyword evidence="3" id="KW-0963">Cytoplasm</keyword>
<dbReference type="GO" id="GO:0007165">
    <property type="term" value="P:signal transduction"/>
    <property type="evidence" value="ECO:0007669"/>
    <property type="project" value="InterPro"/>
</dbReference>
<feature type="domain" description="CheW-like" evidence="4">
    <location>
        <begin position="378"/>
        <end position="520"/>
    </location>
</feature>
<evidence type="ECO:0000256" key="2">
    <source>
        <dbReference type="ARBA" id="ARBA00021483"/>
    </source>
</evidence>
<dbReference type="EMBL" id="SACO01000003">
    <property type="protein sequence ID" value="RVU06322.1"/>
    <property type="molecule type" value="Genomic_DNA"/>
</dbReference>
<comment type="subcellular location">
    <subcellularLocation>
        <location evidence="1">Cytoplasm</location>
    </subcellularLocation>
</comment>
<dbReference type="PANTHER" id="PTHR22617:SF45">
    <property type="entry name" value="CHEMOTAXIS PROTEIN CHEW"/>
    <property type="match status" value="1"/>
</dbReference>
<dbReference type="InterPro" id="IPR036061">
    <property type="entry name" value="CheW-like_dom_sf"/>
</dbReference>
<dbReference type="Proteomes" id="UP000282837">
    <property type="component" value="Unassembled WGS sequence"/>
</dbReference>
<dbReference type="OrthoDB" id="3291462at2"/>
<dbReference type="InterPro" id="IPR002545">
    <property type="entry name" value="CheW-lke_dom"/>
</dbReference>
<dbReference type="InterPro" id="IPR039315">
    <property type="entry name" value="CheW"/>
</dbReference>
<keyword evidence="6" id="KW-1185">Reference proteome</keyword>
<evidence type="ECO:0000313" key="6">
    <source>
        <dbReference type="Proteomes" id="UP000282837"/>
    </source>
</evidence>
<evidence type="ECO:0000256" key="1">
    <source>
        <dbReference type="ARBA" id="ARBA00004496"/>
    </source>
</evidence>
<dbReference type="GO" id="GO:0006935">
    <property type="term" value="P:chemotaxis"/>
    <property type="evidence" value="ECO:0007669"/>
    <property type="project" value="InterPro"/>
</dbReference>
<name>A0A437N8Y4_9SPHN</name>
<dbReference type="Gene3D" id="2.30.30.40">
    <property type="entry name" value="SH3 Domains"/>
    <property type="match status" value="3"/>
</dbReference>
<evidence type="ECO:0000256" key="3">
    <source>
        <dbReference type="ARBA" id="ARBA00022490"/>
    </source>
</evidence>
<gene>
    <name evidence="5" type="ORF">EOE18_05720</name>
</gene>
<organism evidence="5 6">
    <name type="scientific">Novosphingobium umbonatum</name>
    <dbReference type="NCBI Taxonomy" id="1908524"/>
    <lineage>
        <taxon>Bacteria</taxon>
        <taxon>Pseudomonadati</taxon>
        <taxon>Pseudomonadota</taxon>
        <taxon>Alphaproteobacteria</taxon>
        <taxon>Sphingomonadales</taxon>
        <taxon>Sphingomonadaceae</taxon>
        <taxon>Novosphingobium</taxon>
    </lineage>
</organism>
<sequence>MYQSKIVAQAGTEGSSAPSGHDPALPQQFTIFTVQGETFAVSLTEVKEIIRMPEVVRVPLAPPSLEGLTNLRGTVLPIVNTRALFGSERVAADDATRVVVLDQGHPIGIVVDRVVSVVTIDPERIESAHGVETTLSSELLRGVIKDQGDLGLVMILEAARLIEQEFALLALAQGSHANLFADSTSAMANLRAADASQDEIQLVSFEVAGQEYALPIHSVREIVQLPENVTKVPKAAPSVMGVISLRDRLLPVVSLRRLFGLPSAERADHNRVAVVSVNNGALIVGVVLDRVNEVLRVRRGAIDSMPAMLAAQDDLAEISSICRLDNGKRLVSILSAEAMFDRPAITSALEGALEAAGADMAVQNQVETRSVGSAHHEEEQFVVFRLMDEEFGVEIASVQEIVRVPSELAKVPKTENFIRGVMNLRGSVIPLIDQRARFGLPAIEANDRQRIVVFTLGGVQTGFIVDSVSEVMRIRRDRIKPAPDLSENQRRVIRRVANLPEAKRMILLLDADRLLDAGQMAEVVQAAA</sequence>
<feature type="domain" description="CheW-like" evidence="4">
    <location>
        <begin position="199"/>
        <end position="345"/>
    </location>
</feature>
<dbReference type="AlphaFoldDB" id="A0A437N8Y4"/>
<dbReference type="RefSeq" id="WP_127707107.1">
    <property type="nucleotide sequence ID" value="NZ_SACO01000003.1"/>
</dbReference>
<dbReference type="Gene3D" id="2.40.50.180">
    <property type="entry name" value="CheA-289, Domain 4"/>
    <property type="match status" value="3"/>
</dbReference>
<evidence type="ECO:0000259" key="4">
    <source>
        <dbReference type="PROSITE" id="PS50851"/>
    </source>
</evidence>
<accession>A0A437N8Y4</accession>
<feature type="domain" description="CheW-like" evidence="4">
    <location>
        <begin position="26"/>
        <end position="167"/>
    </location>
</feature>
<dbReference type="PANTHER" id="PTHR22617">
    <property type="entry name" value="CHEMOTAXIS SENSOR HISTIDINE KINASE-RELATED"/>
    <property type="match status" value="1"/>
</dbReference>
<reference evidence="5 6" key="1">
    <citation type="submission" date="2019-01" db="EMBL/GenBank/DDBJ databases">
        <authorList>
            <person name="Chen W.-M."/>
        </authorList>
    </citation>
    <scope>NUCLEOTIDE SEQUENCE [LARGE SCALE GENOMIC DNA]</scope>
    <source>
        <strain evidence="5 6">FSY-9</strain>
    </source>
</reference>
<dbReference type="Pfam" id="PF01584">
    <property type="entry name" value="CheW"/>
    <property type="match status" value="3"/>
</dbReference>
<proteinExistence type="predicted"/>
<dbReference type="SUPFAM" id="SSF50341">
    <property type="entry name" value="CheW-like"/>
    <property type="match status" value="3"/>
</dbReference>
<evidence type="ECO:0000313" key="5">
    <source>
        <dbReference type="EMBL" id="RVU06322.1"/>
    </source>
</evidence>
<dbReference type="PROSITE" id="PS50851">
    <property type="entry name" value="CHEW"/>
    <property type="match status" value="3"/>
</dbReference>
<dbReference type="GO" id="GO:0005829">
    <property type="term" value="C:cytosol"/>
    <property type="evidence" value="ECO:0007669"/>
    <property type="project" value="TreeGrafter"/>
</dbReference>
<dbReference type="SMART" id="SM00260">
    <property type="entry name" value="CheW"/>
    <property type="match status" value="3"/>
</dbReference>
<protein>
    <recommendedName>
        <fullName evidence="2">Chemotaxis protein CheW</fullName>
    </recommendedName>
</protein>